<evidence type="ECO:0000313" key="1">
    <source>
        <dbReference type="EMBL" id="APH55058.1"/>
    </source>
</evidence>
<dbReference type="GO" id="GO:0003824">
    <property type="term" value="F:catalytic activity"/>
    <property type="evidence" value="ECO:0007669"/>
    <property type="project" value="UniProtKB-ARBA"/>
</dbReference>
<dbReference type="Pfam" id="PF13332">
    <property type="entry name" value="Fil_haemagg_2"/>
    <property type="match status" value="2"/>
</dbReference>
<name>A0AAC9KEX3_9PROT</name>
<dbReference type="AlphaFoldDB" id="A0AAC9KEX3"/>
<dbReference type="EMBL" id="CP018191">
    <property type="protein sequence ID" value="APH55058.1"/>
    <property type="molecule type" value="Genomic_DNA"/>
</dbReference>
<dbReference type="Proteomes" id="UP000182373">
    <property type="component" value="Chromosome"/>
</dbReference>
<dbReference type="InterPro" id="IPR025157">
    <property type="entry name" value="Hemagglutinin_rpt"/>
</dbReference>
<protein>
    <submittedName>
        <fullName evidence="1">Hemolysin</fullName>
    </submittedName>
</protein>
<proteinExistence type="predicted"/>
<sequence length="957" mass="95808">MFSVGSTVSGDTVSIVSGKDINIVGSGVVGTGNVVLDAAGDISIRSAQQTLSLTDYQNDKKAGVFSMGSSAIPVAVGAGLQQNSSTTTTTQVTNVASAVGSLSGDLTVHAGGAVTLKDAHLSSGGDMAIIGKSVTFDVSHDTTTQTQSQKTNFSGVTASLSGVVGNAYTSAAVAASDRQTDPRLQALDGGQAAYAGYQAYKAVDAATSSGKNGQLLQVDVMAGTSSSENRAGYFSSTAQGSSAVAGGNLSVVATSGDITARGATLSGGRNVALVSTGNIVLQSAENSTQFSNDNVSKSAAVGVYAGIGTQSTGYGVEGSASWAQGGTVASSSTPVNTVVAAGNTLTLISGKDTRLEGADVAGNRVVASIGGDLILKSTQATASGSSSQSGGSVNVQIGITGTSGGSVSAATDHIGNGYASVVSQTGIFAGNGGLNITVGGNTSLTGAVISSTAPANDNVLNTGSLTVSNVENHSNSSAVSVIASASSSGVGSGGGVSQTNDNAHSTTLSAITNNVGVTVRDGTVPSTLLRPEQLTANTALGTVTGGVAGSGGTALQTTNGVQNKFDPQQTRNDLAFSQGAVQLFGQVANEVAGAQIRKAGWKEDSAAALALHAVIGAAQGAIAGNGSAGSMLAGGLGAAAGTYSAAQLQQYLWQDYLHGGSIRPDSAIGRVVILMASAAVGSGVGALTGVGSGSAGISAILGGSAAASSTLYNQEEPLDEEVARPVGPDGRPLTDEEIFNAHNYGVAYRELAEIDPENLALQTIAPKNYVPTREDVGRLEQALAEARAMQAEAREIKNLNTTPEGWQTLIKNAPVGTETVAEADQATLNAQKTLLNVLSNRSNNLSNLYKLNGDFVGTPIGGPGTPREMPASANPDETAEQFAFKAFNGRKAESIGSIADKPGAWIAEFSDGSWITFRPAGQAGRETLPTTATVEINDPIVKKINRNNILKLKFPRE</sequence>
<evidence type="ECO:0000313" key="2">
    <source>
        <dbReference type="Proteomes" id="UP000182373"/>
    </source>
</evidence>
<gene>
    <name evidence="1" type="ORF">GbCGDNIH9_8635</name>
</gene>
<organism evidence="1 2">
    <name type="scientific">Granulibacter bethesdensis</name>
    <dbReference type="NCBI Taxonomy" id="364410"/>
    <lineage>
        <taxon>Bacteria</taxon>
        <taxon>Pseudomonadati</taxon>
        <taxon>Pseudomonadota</taxon>
        <taxon>Alphaproteobacteria</taxon>
        <taxon>Acetobacterales</taxon>
        <taxon>Acetobacteraceae</taxon>
        <taxon>Granulibacter</taxon>
    </lineage>
</organism>
<accession>A0AAC9KEX3</accession>
<reference evidence="2" key="1">
    <citation type="submission" date="2016-11" db="EMBL/GenBank/DDBJ databases">
        <title>Comparative genomic and phenotypic analysis of Granulibacter bethesdensis clinical isolates from patients with chronic granulomatous disease.</title>
        <authorList>
            <person name="Zarember K.A."/>
            <person name="Porcella S.F."/>
            <person name="Chu J."/>
            <person name="Ding L."/>
            <person name="Dahlstrom E."/>
            <person name="Barbian K."/>
            <person name="Martens C."/>
            <person name="Sykora L."/>
            <person name="Kramer S."/>
            <person name="Pettinato A.M."/>
            <person name="Hong H."/>
            <person name="Wald G."/>
            <person name="Berg L.J."/>
            <person name="Rogge L.S."/>
            <person name="Greenberg D.E."/>
            <person name="Falcone E.L."/>
            <person name="Neves J.F."/>
            <person name="Simoes M.J."/>
            <person name="Casal M."/>
            <person name="Rodriguez-Lopez F.C."/>
            <person name="Zelazny A."/>
            <person name="Gallin J.I."/>
            <person name="Holland S.M."/>
        </authorList>
    </citation>
    <scope>NUCLEOTIDE SEQUENCE [LARGE SCALE GENOMIC DNA]</scope>
    <source>
        <strain evidence="2">NIH9.1</strain>
    </source>
</reference>